<proteinExistence type="predicted"/>
<reference evidence="2 3" key="1">
    <citation type="submission" date="2022-11" db="EMBL/GenBank/DDBJ databases">
        <title>Whole genome sequence of Eschrichtius robustus ER-17-0199.</title>
        <authorList>
            <person name="Bruniche-Olsen A."/>
            <person name="Black A.N."/>
            <person name="Fields C.J."/>
            <person name="Walden K."/>
            <person name="Dewoody J.A."/>
        </authorList>
    </citation>
    <scope>NUCLEOTIDE SEQUENCE [LARGE SCALE GENOMIC DNA]</scope>
    <source>
        <strain evidence="2">ER-17-0199</strain>
        <tissue evidence="2">Blubber</tissue>
    </source>
</reference>
<evidence type="ECO:0000313" key="2">
    <source>
        <dbReference type="EMBL" id="KAJ8797273.1"/>
    </source>
</evidence>
<protein>
    <submittedName>
        <fullName evidence="2">Uncharacterized protein</fullName>
    </submittedName>
</protein>
<name>A0AB34HY36_ESCRO</name>
<feature type="compositionally biased region" description="Basic residues" evidence="1">
    <location>
        <begin position="263"/>
        <end position="282"/>
    </location>
</feature>
<dbReference type="EMBL" id="JAIQCJ010000254">
    <property type="protein sequence ID" value="KAJ8797273.1"/>
    <property type="molecule type" value="Genomic_DNA"/>
</dbReference>
<organism evidence="2 3">
    <name type="scientific">Eschrichtius robustus</name>
    <name type="common">California gray whale</name>
    <name type="synonym">Eschrichtius gibbosus</name>
    <dbReference type="NCBI Taxonomy" id="9764"/>
    <lineage>
        <taxon>Eukaryota</taxon>
        <taxon>Metazoa</taxon>
        <taxon>Chordata</taxon>
        <taxon>Craniata</taxon>
        <taxon>Vertebrata</taxon>
        <taxon>Euteleostomi</taxon>
        <taxon>Mammalia</taxon>
        <taxon>Eutheria</taxon>
        <taxon>Laurasiatheria</taxon>
        <taxon>Artiodactyla</taxon>
        <taxon>Whippomorpha</taxon>
        <taxon>Cetacea</taxon>
        <taxon>Mysticeti</taxon>
        <taxon>Eschrichtiidae</taxon>
        <taxon>Eschrichtius</taxon>
    </lineage>
</organism>
<accession>A0AB34HY36</accession>
<feature type="region of interest" description="Disordered" evidence="1">
    <location>
        <begin position="230"/>
        <end position="282"/>
    </location>
</feature>
<comment type="caution">
    <text evidence="2">The sequence shown here is derived from an EMBL/GenBank/DDBJ whole genome shotgun (WGS) entry which is preliminary data.</text>
</comment>
<dbReference type="Proteomes" id="UP001159641">
    <property type="component" value="Unassembled WGS sequence"/>
</dbReference>
<gene>
    <name evidence="2" type="ORF">J1605_017501</name>
</gene>
<keyword evidence="3" id="KW-1185">Reference proteome</keyword>
<feature type="region of interest" description="Disordered" evidence="1">
    <location>
        <begin position="1"/>
        <end position="21"/>
    </location>
</feature>
<feature type="compositionally biased region" description="Basic and acidic residues" evidence="1">
    <location>
        <begin position="236"/>
        <end position="249"/>
    </location>
</feature>
<evidence type="ECO:0000313" key="3">
    <source>
        <dbReference type="Proteomes" id="UP001159641"/>
    </source>
</evidence>
<dbReference type="AlphaFoldDB" id="A0AB34HY36"/>
<evidence type="ECO:0000256" key="1">
    <source>
        <dbReference type="SAM" id="MobiDB-lite"/>
    </source>
</evidence>
<sequence>MIQTLEVVSGAGSDPPDVLRTRSPLDEREAKKLPFVSSGVTPCLQHVSSLGSVPSGVTILSINASFEEVALSCLLFFPSECKRTDCLARASGKSRYSTFSTWTLGSAVNVCFPLCLAPLPFSAAAPSQAARADPSPGEGCVMTAVLHLLGRANSGLPTPCPAVQFLTSDILTGYVPSSALEQWRRGHRTVLVISLKVHHQKTEGIKKTLEALPFETLLTHNKWVNLCNKKKRKKQKGEGEKRKEEEKEKKEKKKEKTKMEKKEKKRQRRRRRKRRRRRRRSVARIKEQGIVWDFPDDPVGFTASFPYLGTQTGPLRAEPGADFLPHPCIPPEGEAVERITQQPPQNHFFQLTIIVCPKLS</sequence>